<feature type="compositionally biased region" description="Pro residues" evidence="1">
    <location>
        <begin position="381"/>
        <end position="396"/>
    </location>
</feature>
<feature type="compositionally biased region" description="Polar residues" evidence="1">
    <location>
        <begin position="208"/>
        <end position="253"/>
    </location>
</feature>
<feature type="compositionally biased region" description="Pro residues" evidence="1">
    <location>
        <begin position="581"/>
        <end position="596"/>
    </location>
</feature>
<evidence type="ECO:0000313" key="3">
    <source>
        <dbReference type="EMBL" id="BCS18689.1"/>
    </source>
</evidence>
<feature type="compositionally biased region" description="Polar residues" evidence="1">
    <location>
        <begin position="30"/>
        <end position="43"/>
    </location>
</feature>
<feature type="compositionally biased region" description="Low complexity" evidence="1">
    <location>
        <begin position="603"/>
        <end position="612"/>
    </location>
</feature>
<feature type="compositionally biased region" description="Polar residues" evidence="1">
    <location>
        <begin position="274"/>
        <end position="312"/>
    </location>
</feature>
<feature type="domain" description="C2H2-type" evidence="2">
    <location>
        <begin position="674"/>
        <end position="697"/>
    </location>
</feature>
<feature type="compositionally biased region" description="Polar residues" evidence="1">
    <location>
        <begin position="126"/>
        <end position="135"/>
    </location>
</feature>
<feature type="region of interest" description="Disordered" evidence="1">
    <location>
        <begin position="574"/>
        <end position="661"/>
    </location>
</feature>
<sequence>MADEQFPLLDWPQHYASQNLSQHAPHGEDNSNSQWRSPFYNSSNTNLPQTQLNNTTTQPPYYPSYQQQEQSYVRLEDVVQYPSYRWGPPPAREYQKPASHPETTSGLPLPTASLAQSSAKRPPTRQLPNQMSSTGRGEPKNAVHEAKRRRVDSAAASKAPPQPVPQAASVSRQAQARQAAQKYPPGSQHQFPSSASQTPNPPMPQDTKPPTAQRAYQQTPRTGSQYMAPSQTQPESQSQAPSHTSSLAASQGPTPRMPQYGQQPQSKAPPRGPSSASLQTAAQQVSRQNAQYPSPPTTSQALPQTVAPSDTQIRPPIPSPQNRPQTLTQNARQPASQSPRPAQQIRRPSSNATSQLSSTRPTTQSPLSLPVPRPAAQSATPPAPHNVPQTLPPQGPPSTQTAPPNPALPKPPQPQAQMAQAPHTRPTHGPQGKFVAYTFQPENPADRTHLKRRMDIVSRLKESDAAQKVSYDPKTIARDILITSNRHPTEATLNHHLFRLRDVFSAVDINSDLETFRWDLVDPGEPPRDLKAKAGVPPNGPKQGTVQTKQTAPPPSAVQVSVPVGVNTTQNQHWVPQPTFQHPPPAPQYQPQPLPKPKPKPKPQSQPQVQLPAPSPPVPSPVHPPKPEPSTPSTPQSMEKKRRGRPPGSTNKPKAAAAPVVPQAPTSAYPVYACRWGNCQSELHNLELLKKHLFKNHVSYQITCGWKGCAFTGTLPAAELMKHVKKEHLESLSWKLGDGPAVPSSVDQGSSSSIVPLTIPESNQPGNEDSLIFPADYRSIRAFNRVHGNHSQHEKAGEIFKAVQRLKEHIGVGLDPGGCELATPLRNARVADDEDVYEVRSQS</sequence>
<feature type="compositionally biased region" description="Basic and acidic residues" evidence="1">
    <location>
        <begin position="521"/>
        <end position="532"/>
    </location>
</feature>
<feature type="region of interest" description="Disordered" evidence="1">
    <location>
        <begin position="1"/>
        <end position="69"/>
    </location>
</feature>
<evidence type="ECO:0000313" key="4">
    <source>
        <dbReference type="Proteomes" id="UP000654913"/>
    </source>
</evidence>
<feature type="compositionally biased region" description="Polar residues" evidence="1">
    <location>
        <begin position="346"/>
        <end position="367"/>
    </location>
</feature>
<reference evidence="3" key="2">
    <citation type="submission" date="2021-02" db="EMBL/GenBank/DDBJ databases">
        <title>Aspergillus puulaauensis MK2 genome sequence.</title>
        <authorList>
            <person name="Futagami T."/>
            <person name="Mori K."/>
            <person name="Kadooka C."/>
            <person name="Tanaka T."/>
        </authorList>
    </citation>
    <scope>NUCLEOTIDE SEQUENCE</scope>
    <source>
        <strain evidence="3">MK2</strain>
    </source>
</reference>
<accession>A0A7R7XDI2</accession>
<feature type="compositionally biased region" description="Low complexity" evidence="1">
    <location>
        <begin position="652"/>
        <end position="661"/>
    </location>
</feature>
<feature type="compositionally biased region" description="Polar residues" evidence="1">
    <location>
        <begin position="187"/>
        <end position="198"/>
    </location>
</feature>
<feature type="compositionally biased region" description="Polar residues" evidence="1">
    <location>
        <begin position="542"/>
        <end position="551"/>
    </location>
</feature>
<feature type="compositionally biased region" description="Low complexity" evidence="1">
    <location>
        <begin position="44"/>
        <end position="69"/>
    </location>
</feature>
<organism evidence="3 4">
    <name type="scientific">Aspergillus puulaauensis</name>
    <dbReference type="NCBI Taxonomy" id="1220207"/>
    <lineage>
        <taxon>Eukaryota</taxon>
        <taxon>Fungi</taxon>
        <taxon>Dikarya</taxon>
        <taxon>Ascomycota</taxon>
        <taxon>Pezizomycotina</taxon>
        <taxon>Eurotiomycetes</taxon>
        <taxon>Eurotiomycetidae</taxon>
        <taxon>Eurotiales</taxon>
        <taxon>Aspergillaceae</taxon>
        <taxon>Aspergillus</taxon>
    </lineage>
</organism>
<proteinExistence type="predicted"/>
<dbReference type="EMBL" id="AP024443">
    <property type="protein sequence ID" value="BCS18689.1"/>
    <property type="molecule type" value="Genomic_DNA"/>
</dbReference>
<dbReference type="InterPro" id="IPR013087">
    <property type="entry name" value="Znf_C2H2_type"/>
</dbReference>
<evidence type="ECO:0000259" key="2">
    <source>
        <dbReference type="PROSITE" id="PS00028"/>
    </source>
</evidence>
<dbReference type="AlphaFoldDB" id="A0A7R7XDI2"/>
<dbReference type="Proteomes" id="UP000654913">
    <property type="component" value="Chromosome 1"/>
</dbReference>
<feature type="region of interest" description="Disordered" evidence="1">
    <location>
        <begin position="84"/>
        <end position="435"/>
    </location>
</feature>
<feature type="compositionally biased region" description="Low complexity" evidence="1">
    <location>
        <begin position="153"/>
        <end position="181"/>
    </location>
</feature>
<feature type="compositionally biased region" description="Pro residues" evidence="1">
    <location>
        <begin position="403"/>
        <end position="414"/>
    </location>
</feature>
<feature type="compositionally biased region" description="Low complexity" evidence="1">
    <location>
        <begin position="331"/>
        <end position="344"/>
    </location>
</feature>
<keyword evidence="4" id="KW-1185">Reference proteome</keyword>
<protein>
    <recommendedName>
        <fullName evidence="2">C2H2-type domain-containing protein</fullName>
    </recommendedName>
</protein>
<dbReference type="KEGG" id="apuu:APUU_11517A"/>
<dbReference type="OrthoDB" id="5424797at2759"/>
<feature type="compositionally biased region" description="Pro residues" evidence="1">
    <location>
        <begin position="613"/>
        <end position="632"/>
    </location>
</feature>
<dbReference type="PROSITE" id="PS00028">
    <property type="entry name" value="ZINC_FINGER_C2H2_1"/>
    <property type="match status" value="1"/>
</dbReference>
<evidence type="ECO:0000256" key="1">
    <source>
        <dbReference type="SAM" id="MobiDB-lite"/>
    </source>
</evidence>
<gene>
    <name evidence="3" type="ORF">APUU_11517A</name>
</gene>
<reference evidence="3" key="1">
    <citation type="submission" date="2021-01" db="EMBL/GenBank/DDBJ databases">
        <authorList>
            <consortium name="Aspergillus puulaauensis MK2 genome sequencing consortium"/>
            <person name="Kazuki M."/>
            <person name="Futagami T."/>
        </authorList>
    </citation>
    <scope>NUCLEOTIDE SEQUENCE</scope>
    <source>
        <strain evidence="3">MK2</strain>
    </source>
</reference>
<name>A0A7R7XDI2_9EURO</name>
<dbReference type="GeneID" id="64968694"/>
<dbReference type="RefSeq" id="XP_041550883.1">
    <property type="nucleotide sequence ID" value="XM_041697616.1"/>
</dbReference>
<feature type="region of interest" description="Disordered" evidence="1">
    <location>
        <begin position="521"/>
        <end position="560"/>
    </location>
</feature>